<proteinExistence type="predicted"/>
<dbReference type="EMBL" id="CAJNOM010006891">
    <property type="protein sequence ID" value="CAF1672711.1"/>
    <property type="molecule type" value="Genomic_DNA"/>
</dbReference>
<feature type="compositionally biased region" description="Basic residues" evidence="3">
    <location>
        <begin position="73"/>
        <end position="89"/>
    </location>
</feature>
<comment type="subcellular location">
    <subcellularLocation>
        <location evidence="1">Nucleus</location>
    </subcellularLocation>
</comment>
<dbReference type="InterPro" id="IPR017984">
    <property type="entry name" value="Chromo_dom_subgr"/>
</dbReference>
<feature type="domain" description="Chromo" evidence="4">
    <location>
        <begin position="25"/>
        <end position="83"/>
    </location>
</feature>
<dbReference type="InterPro" id="IPR023780">
    <property type="entry name" value="Chromo_domain"/>
</dbReference>
<dbReference type="AlphaFoldDB" id="A0A815Z487"/>
<evidence type="ECO:0000313" key="8">
    <source>
        <dbReference type="Proteomes" id="UP000663877"/>
    </source>
</evidence>
<dbReference type="EMBL" id="CAJNOI010006469">
    <property type="protein sequence ID" value="CAF1578722.1"/>
    <property type="molecule type" value="Genomic_DNA"/>
</dbReference>
<dbReference type="PANTHER" id="PTHR46389:SF3">
    <property type="entry name" value="POLYCOMB GROUP PROTEIN PC"/>
    <property type="match status" value="1"/>
</dbReference>
<dbReference type="InterPro" id="IPR000953">
    <property type="entry name" value="Chromo/chromo_shadow_dom"/>
</dbReference>
<evidence type="ECO:0000313" key="5">
    <source>
        <dbReference type="EMBL" id="CAF1578722.1"/>
    </source>
</evidence>
<dbReference type="Proteomes" id="UP000663877">
    <property type="component" value="Unassembled WGS sequence"/>
</dbReference>
<name>A0A815Z487_9BILA</name>
<reference evidence="5" key="1">
    <citation type="submission" date="2021-02" db="EMBL/GenBank/DDBJ databases">
        <authorList>
            <person name="Nowell W R."/>
        </authorList>
    </citation>
    <scope>NUCLEOTIDE SEQUENCE</scope>
</reference>
<dbReference type="GO" id="GO:0000122">
    <property type="term" value="P:negative regulation of transcription by RNA polymerase II"/>
    <property type="evidence" value="ECO:0007669"/>
    <property type="project" value="TreeGrafter"/>
</dbReference>
<dbReference type="PRINTS" id="PR00504">
    <property type="entry name" value="CHROMODOMAIN"/>
</dbReference>
<keyword evidence="7" id="KW-1185">Reference proteome</keyword>
<evidence type="ECO:0000313" key="7">
    <source>
        <dbReference type="Proteomes" id="UP000663832"/>
    </source>
</evidence>
<dbReference type="Proteomes" id="UP000663832">
    <property type="component" value="Unassembled WGS sequence"/>
</dbReference>
<feature type="compositionally biased region" description="Acidic residues" evidence="3">
    <location>
        <begin position="111"/>
        <end position="127"/>
    </location>
</feature>
<dbReference type="SMART" id="SM00298">
    <property type="entry name" value="CHROMO"/>
    <property type="match status" value="1"/>
</dbReference>
<comment type="caution">
    <text evidence="5">The sequence shown here is derived from an EMBL/GenBank/DDBJ whole genome shotgun (WGS) entry which is preliminary data.</text>
</comment>
<dbReference type="Pfam" id="PF17218">
    <property type="entry name" value="CBX7_C"/>
    <property type="match status" value="1"/>
</dbReference>
<gene>
    <name evidence="5" type="ORF">BJG266_LOCUS48487</name>
    <name evidence="6" type="ORF">QVE165_LOCUS65557</name>
</gene>
<dbReference type="InterPro" id="IPR016197">
    <property type="entry name" value="Chromo-like_dom_sf"/>
</dbReference>
<dbReference type="Gene3D" id="2.40.50.40">
    <property type="match status" value="1"/>
</dbReference>
<protein>
    <recommendedName>
        <fullName evidence="4">Chromo domain-containing protein</fullName>
    </recommendedName>
</protein>
<dbReference type="GO" id="GO:0000785">
    <property type="term" value="C:chromatin"/>
    <property type="evidence" value="ECO:0007669"/>
    <property type="project" value="TreeGrafter"/>
</dbReference>
<dbReference type="OrthoDB" id="1918685at2759"/>
<dbReference type="InterPro" id="IPR033773">
    <property type="entry name" value="CBX7_C"/>
</dbReference>
<dbReference type="InterPro" id="IPR052458">
    <property type="entry name" value="PcG_PRC1-like_component"/>
</dbReference>
<organism evidence="5 8">
    <name type="scientific">Adineta steineri</name>
    <dbReference type="NCBI Taxonomy" id="433720"/>
    <lineage>
        <taxon>Eukaryota</taxon>
        <taxon>Metazoa</taxon>
        <taxon>Spiralia</taxon>
        <taxon>Gnathifera</taxon>
        <taxon>Rotifera</taxon>
        <taxon>Eurotatoria</taxon>
        <taxon>Bdelloidea</taxon>
        <taxon>Adinetida</taxon>
        <taxon>Adinetidae</taxon>
        <taxon>Adineta</taxon>
    </lineage>
</organism>
<accession>A0A815Z487</accession>
<dbReference type="Pfam" id="PF00385">
    <property type="entry name" value="Chromo"/>
    <property type="match status" value="1"/>
</dbReference>
<dbReference type="GO" id="GO:0003682">
    <property type="term" value="F:chromatin binding"/>
    <property type="evidence" value="ECO:0007669"/>
    <property type="project" value="TreeGrafter"/>
</dbReference>
<dbReference type="PANTHER" id="PTHR46389">
    <property type="entry name" value="POLYCOMB GROUP PROTEIN PC"/>
    <property type="match status" value="1"/>
</dbReference>
<dbReference type="PROSITE" id="PS50013">
    <property type="entry name" value="CHROMO_2"/>
    <property type="match status" value="1"/>
</dbReference>
<evidence type="ECO:0000256" key="2">
    <source>
        <dbReference type="ARBA" id="ARBA00023242"/>
    </source>
</evidence>
<dbReference type="SUPFAM" id="SSF54160">
    <property type="entry name" value="Chromo domain-like"/>
    <property type="match status" value="1"/>
</dbReference>
<evidence type="ECO:0000256" key="1">
    <source>
        <dbReference type="ARBA" id="ARBA00004123"/>
    </source>
</evidence>
<evidence type="ECO:0000256" key="3">
    <source>
        <dbReference type="SAM" id="MobiDB-lite"/>
    </source>
</evidence>
<feature type="compositionally biased region" description="Basic and acidic residues" evidence="3">
    <location>
        <begin position="101"/>
        <end position="110"/>
    </location>
</feature>
<feature type="region of interest" description="Disordered" evidence="3">
    <location>
        <begin position="72"/>
        <end position="139"/>
    </location>
</feature>
<evidence type="ECO:0000313" key="6">
    <source>
        <dbReference type="EMBL" id="CAF1672711.1"/>
    </source>
</evidence>
<keyword evidence="2" id="KW-0539">Nucleus</keyword>
<evidence type="ECO:0000259" key="4">
    <source>
        <dbReference type="PROSITE" id="PS50013"/>
    </source>
</evidence>
<sequence>MSGNKKTSAMLLANKKRDELLNKTYTVERLLKRRKRKGRIEYLVKWKHYDRSHNSWEPEGNILDKSLIESYKKQTKSTSRRTLSPRKSLRNQNDELSPVKNESEKQLNKEQDDDDDDNDNEEEEQKEEEGNNNNNHNKEEKILNSNSIDYWYPPVYEQKTKITITDITSDNVTITFREII</sequence>
<dbReference type="GO" id="GO:0035102">
    <property type="term" value="C:PRC1 complex"/>
    <property type="evidence" value="ECO:0007669"/>
    <property type="project" value="TreeGrafter"/>
</dbReference>